<dbReference type="PANTHER" id="PTHR36057:SF1">
    <property type="entry name" value="LIPOPROTEIN LIPID ATTACHMENT SITE-LIKE PROTEIN, PUTATIVE (DUF1223)-RELATED"/>
    <property type="match status" value="1"/>
</dbReference>
<dbReference type="OrthoDB" id="9808254at2"/>
<dbReference type="Proteomes" id="UP000238196">
    <property type="component" value="Unassembled WGS sequence"/>
</dbReference>
<protein>
    <submittedName>
        <fullName evidence="1">DUF1223 domain-containing protein</fullName>
    </submittedName>
</protein>
<proteinExistence type="predicted"/>
<dbReference type="EMBL" id="PRLP01000106">
    <property type="protein sequence ID" value="PPC75351.1"/>
    <property type="molecule type" value="Genomic_DNA"/>
</dbReference>
<organism evidence="1 2">
    <name type="scientific">Proteobacteria bacterium 228</name>
    <dbReference type="NCBI Taxonomy" id="2083153"/>
    <lineage>
        <taxon>Bacteria</taxon>
        <taxon>Pseudomonadati</taxon>
        <taxon>Pseudomonadota</taxon>
    </lineage>
</organism>
<gene>
    <name evidence="1" type="ORF">C4K68_22030</name>
</gene>
<dbReference type="InterPro" id="IPR036249">
    <property type="entry name" value="Thioredoxin-like_sf"/>
</dbReference>
<dbReference type="SUPFAM" id="SSF52833">
    <property type="entry name" value="Thioredoxin-like"/>
    <property type="match status" value="1"/>
</dbReference>
<reference evidence="1 2" key="1">
    <citation type="submission" date="2018-02" db="EMBL/GenBank/DDBJ databases">
        <title>novel marine gammaproteobacteria from coastal saline agro ecosystem.</title>
        <authorList>
            <person name="Krishnan R."/>
            <person name="Ramesh Kumar N."/>
        </authorList>
    </citation>
    <scope>NUCLEOTIDE SEQUENCE [LARGE SCALE GENOMIC DNA]</scope>
    <source>
        <strain evidence="1 2">228</strain>
    </source>
</reference>
<dbReference type="Pfam" id="PF06764">
    <property type="entry name" value="DUF1223"/>
    <property type="match status" value="1"/>
</dbReference>
<sequence length="229" mass="25397">MSSAQAAQTFRSGPEATSLVELYTSEGCSSCPPADDWLSSLRQQPGLFKNFIPVAFHVDYWNNLGWTDRFARALYSDRQRQQAAQGQTSQVYTPGFIINNHEWRSWFGGARQWQASQEHPGVLEASLSGQQLDVHFEHGAAGQQLNLAYLGNGLSSKVQSGENSGRTLQHDFVVLDWQQFASNKTDAGHWQLTLPPVPRLGQQQTAMVMWVSPANSLKAIQATGGYLQE</sequence>
<dbReference type="InterPro" id="IPR010634">
    <property type="entry name" value="DUF1223"/>
</dbReference>
<accession>A0A2S5KKJ7</accession>
<evidence type="ECO:0000313" key="2">
    <source>
        <dbReference type="Proteomes" id="UP000238196"/>
    </source>
</evidence>
<name>A0A2S5KKJ7_9PROT</name>
<evidence type="ECO:0000313" key="1">
    <source>
        <dbReference type="EMBL" id="PPC75351.1"/>
    </source>
</evidence>
<dbReference type="AlphaFoldDB" id="A0A2S5KKJ7"/>
<comment type="caution">
    <text evidence="1">The sequence shown here is derived from an EMBL/GenBank/DDBJ whole genome shotgun (WGS) entry which is preliminary data.</text>
</comment>
<dbReference type="PANTHER" id="PTHR36057">
    <property type="match status" value="1"/>
</dbReference>